<sequence>MYPGAHLATDPHRAAVVMAASGDRLTYAELEERSVRLAHVLHTAGLRRGDVVALLTDNSVRAYEVYWAAVRSGLYITLVNSHLGASEVAYIVGDSGAAALVVSHALAGLAEEVRDHTPAVRLRLAYGGPVDGYEEYDAALAAASAEPPADQPRGADLLYSSGTTGRPKGIRPELPDRQVGEPGDALVELLRTFYGFDRDTVYLSPAPVYHAAPLRYGACVHALGGTVVMMERFDAEGALAAIERHRVTHSQWVPTMFIRMLRLPEKTRTAYDLSSHRAAVHAAAPCPPDVKHAMLDWWGPVLYEYYASTEGIGMTFITSEEWLGRPGSVGRALLGELRICDEEGRTLPAGETGTIYFAREEAQFAYLGDAEKTAAAHHPDHPTWATVGDVGHVDDDGYLFLTDRKAFMIISGGVNIYPQEVEGVLALHPDVVDVAVIGVPDPEMGDSVKAVVQASPDALPGPELERQLIEYVRSRIAHYKAPRSVDFVDELPRTPTGKLVKGTLKARYGAT</sequence>
<dbReference type="Gene3D" id="3.30.300.30">
    <property type="match status" value="1"/>
</dbReference>
<accession>A0ABT6RU66</accession>
<dbReference type="EMBL" id="JASCIR010000013">
    <property type="protein sequence ID" value="MDI3387978.1"/>
    <property type="molecule type" value="Genomic_DNA"/>
</dbReference>
<feature type="domain" description="AMP-binding enzyme C-terminal" evidence="3">
    <location>
        <begin position="420"/>
        <end position="498"/>
    </location>
</feature>
<dbReference type="PANTHER" id="PTHR24096">
    <property type="entry name" value="LONG-CHAIN-FATTY-ACID--COA LIGASE"/>
    <property type="match status" value="1"/>
</dbReference>
<dbReference type="Proteomes" id="UP001224661">
    <property type="component" value="Unassembled WGS sequence"/>
</dbReference>
<name>A0ABT6RU66_9ACTN</name>
<dbReference type="InterPro" id="IPR000873">
    <property type="entry name" value="AMP-dep_synth/lig_dom"/>
</dbReference>
<evidence type="ECO:0000259" key="2">
    <source>
        <dbReference type="Pfam" id="PF00501"/>
    </source>
</evidence>
<feature type="domain" description="AMP-dependent synthetase/ligase" evidence="2">
    <location>
        <begin position="8"/>
        <end position="358"/>
    </location>
</feature>
<dbReference type="Pfam" id="PF00501">
    <property type="entry name" value="AMP-binding"/>
    <property type="match status" value="1"/>
</dbReference>
<evidence type="ECO:0000256" key="1">
    <source>
        <dbReference type="SAM" id="MobiDB-lite"/>
    </source>
</evidence>
<gene>
    <name evidence="4" type="ORF">QIS99_17485</name>
</gene>
<dbReference type="SUPFAM" id="SSF56801">
    <property type="entry name" value="Acetyl-CoA synthetase-like"/>
    <property type="match status" value="1"/>
</dbReference>
<dbReference type="InterPro" id="IPR045851">
    <property type="entry name" value="AMP-bd_C_sf"/>
</dbReference>
<comment type="caution">
    <text evidence="4">The sequence shown here is derived from an EMBL/GenBank/DDBJ whole genome shotgun (WGS) entry which is preliminary data.</text>
</comment>
<dbReference type="InterPro" id="IPR025110">
    <property type="entry name" value="AMP-bd_C"/>
</dbReference>
<dbReference type="Pfam" id="PF13193">
    <property type="entry name" value="AMP-binding_C"/>
    <property type="match status" value="1"/>
</dbReference>
<reference evidence="4 5" key="1">
    <citation type="submission" date="2023-05" db="EMBL/GenBank/DDBJ databases">
        <title>Draft genome sequence of Streptomyces sp. B-S-A8 isolated from a cave soil in Thailand.</title>
        <authorList>
            <person name="Chamroensaksri N."/>
            <person name="Muangham S."/>
        </authorList>
    </citation>
    <scope>NUCLEOTIDE SEQUENCE [LARGE SCALE GENOMIC DNA]</scope>
    <source>
        <strain evidence="4 5">B-S-A8</strain>
    </source>
</reference>
<evidence type="ECO:0000259" key="3">
    <source>
        <dbReference type="Pfam" id="PF13193"/>
    </source>
</evidence>
<proteinExistence type="predicted"/>
<organism evidence="4 5">
    <name type="scientific">Streptomyces solicavernae</name>
    <dbReference type="NCBI Taxonomy" id="3043614"/>
    <lineage>
        <taxon>Bacteria</taxon>
        <taxon>Bacillati</taxon>
        <taxon>Actinomycetota</taxon>
        <taxon>Actinomycetes</taxon>
        <taxon>Kitasatosporales</taxon>
        <taxon>Streptomycetaceae</taxon>
        <taxon>Streptomyces</taxon>
    </lineage>
</organism>
<evidence type="ECO:0000313" key="4">
    <source>
        <dbReference type="EMBL" id="MDI3387978.1"/>
    </source>
</evidence>
<dbReference type="InterPro" id="IPR020845">
    <property type="entry name" value="AMP-binding_CS"/>
</dbReference>
<dbReference type="PANTHER" id="PTHR24096:SF323">
    <property type="entry name" value="BLR3536 PROTEIN"/>
    <property type="match status" value="1"/>
</dbReference>
<dbReference type="RefSeq" id="WP_282514385.1">
    <property type="nucleotide sequence ID" value="NZ_JASCIR010000013.1"/>
</dbReference>
<dbReference type="Gene3D" id="3.40.50.12780">
    <property type="entry name" value="N-terminal domain of ligase-like"/>
    <property type="match status" value="1"/>
</dbReference>
<evidence type="ECO:0000313" key="5">
    <source>
        <dbReference type="Proteomes" id="UP001224661"/>
    </source>
</evidence>
<dbReference type="PROSITE" id="PS00455">
    <property type="entry name" value="AMP_BINDING"/>
    <property type="match status" value="1"/>
</dbReference>
<dbReference type="InterPro" id="IPR042099">
    <property type="entry name" value="ANL_N_sf"/>
</dbReference>
<keyword evidence="5" id="KW-1185">Reference proteome</keyword>
<feature type="region of interest" description="Disordered" evidence="1">
    <location>
        <begin position="145"/>
        <end position="178"/>
    </location>
</feature>
<protein>
    <submittedName>
        <fullName evidence="4">Acyl-CoA synthetase</fullName>
    </submittedName>
</protein>